<dbReference type="PANTHER" id="PTHR46890:SF48">
    <property type="entry name" value="RNA-DIRECTED DNA POLYMERASE"/>
    <property type="match status" value="1"/>
</dbReference>
<dbReference type="InterPro" id="IPR000477">
    <property type="entry name" value="RT_dom"/>
</dbReference>
<feature type="domain" description="Reverse transcriptase" evidence="1">
    <location>
        <begin position="126"/>
        <end position="208"/>
    </location>
</feature>
<sequence>MNLGDKSAVGFVGENHGDLGGKSGMDSNLNLNGEYGRIDKEDLAMKVNDLDLQMDSVVKMLGANPGLIGCTEVLTEPEGVPILMPIQAQQQPNSVAMWNFGVNLISMGFGKRIIVRADWQCGIRMSDFRPISLCNVSYKIVAKALANRFRMVLGDVVFENQSAFIPVRLISDNAVIGFECIHNLCTHKRLKGSIALKLDMSKAYNRVE</sequence>
<evidence type="ECO:0000259" key="1">
    <source>
        <dbReference type="Pfam" id="PF00078"/>
    </source>
</evidence>
<gene>
    <name evidence="2" type="ORF">Ddye_009733</name>
</gene>
<evidence type="ECO:0000313" key="2">
    <source>
        <dbReference type="EMBL" id="KAK2656681.1"/>
    </source>
</evidence>
<comment type="caution">
    <text evidence="2">The sequence shown here is derived from an EMBL/GenBank/DDBJ whole genome shotgun (WGS) entry which is preliminary data.</text>
</comment>
<accession>A0AAE0CML8</accession>
<organism evidence="2 3">
    <name type="scientific">Dipteronia dyeriana</name>
    <dbReference type="NCBI Taxonomy" id="168575"/>
    <lineage>
        <taxon>Eukaryota</taxon>
        <taxon>Viridiplantae</taxon>
        <taxon>Streptophyta</taxon>
        <taxon>Embryophyta</taxon>
        <taxon>Tracheophyta</taxon>
        <taxon>Spermatophyta</taxon>
        <taxon>Magnoliopsida</taxon>
        <taxon>eudicotyledons</taxon>
        <taxon>Gunneridae</taxon>
        <taxon>Pentapetalae</taxon>
        <taxon>rosids</taxon>
        <taxon>malvids</taxon>
        <taxon>Sapindales</taxon>
        <taxon>Sapindaceae</taxon>
        <taxon>Hippocastanoideae</taxon>
        <taxon>Acereae</taxon>
        <taxon>Dipteronia</taxon>
    </lineage>
</organism>
<proteinExistence type="predicted"/>
<dbReference type="Pfam" id="PF00078">
    <property type="entry name" value="RVT_1"/>
    <property type="match status" value="1"/>
</dbReference>
<reference evidence="2" key="1">
    <citation type="journal article" date="2023" name="Plant J.">
        <title>Genome sequences and population genomics provide insights into the demographic history, inbreeding, and mutation load of two 'living fossil' tree species of Dipteronia.</title>
        <authorList>
            <person name="Feng Y."/>
            <person name="Comes H.P."/>
            <person name="Chen J."/>
            <person name="Zhu S."/>
            <person name="Lu R."/>
            <person name="Zhang X."/>
            <person name="Li P."/>
            <person name="Qiu J."/>
            <person name="Olsen K.M."/>
            <person name="Qiu Y."/>
        </authorList>
    </citation>
    <scope>NUCLEOTIDE SEQUENCE</scope>
    <source>
        <strain evidence="2">KIB01</strain>
    </source>
</reference>
<dbReference type="AlphaFoldDB" id="A0AAE0CML8"/>
<dbReference type="Proteomes" id="UP001280121">
    <property type="component" value="Unassembled WGS sequence"/>
</dbReference>
<dbReference type="EMBL" id="JANJYI010000003">
    <property type="protein sequence ID" value="KAK2656681.1"/>
    <property type="molecule type" value="Genomic_DNA"/>
</dbReference>
<keyword evidence="3" id="KW-1185">Reference proteome</keyword>
<dbReference type="InterPro" id="IPR052343">
    <property type="entry name" value="Retrotransposon-Effector_Assoc"/>
</dbReference>
<evidence type="ECO:0000313" key="3">
    <source>
        <dbReference type="Proteomes" id="UP001280121"/>
    </source>
</evidence>
<dbReference type="PANTHER" id="PTHR46890">
    <property type="entry name" value="NON-LTR RETROLELEMENT REVERSE TRANSCRIPTASE-LIKE PROTEIN-RELATED"/>
    <property type="match status" value="1"/>
</dbReference>
<name>A0AAE0CML8_9ROSI</name>
<protein>
    <recommendedName>
        <fullName evidence="1">Reverse transcriptase domain-containing protein</fullName>
    </recommendedName>
</protein>